<organism evidence="3 4">
    <name type="scientific">Antrodiella citrinella</name>
    <dbReference type="NCBI Taxonomy" id="2447956"/>
    <lineage>
        <taxon>Eukaryota</taxon>
        <taxon>Fungi</taxon>
        <taxon>Dikarya</taxon>
        <taxon>Basidiomycota</taxon>
        <taxon>Agaricomycotina</taxon>
        <taxon>Agaricomycetes</taxon>
        <taxon>Polyporales</taxon>
        <taxon>Steccherinaceae</taxon>
        <taxon>Antrodiella</taxon>
    </lineage>
</organism>
<dbReference type="Proteomes" id="UP000308730">
    <property type="component" value="Unassembled WGS sequence"/>
</dbReference>
<feature type="compositionally biased region" description="Polar residues" evidence="1">
    <location>
        <begin position="124"/>
        <end position="134"/>
    </location>
</feature>
<dbReference type="EMBL" id="SGPM01000065">
    <property type="protein sequence ID" value="THH30854.1"/>
    <property type="molecule type" value="Genomic_DNA"/>
</dbReference>
<evidence type="ECO:0000313" key="4">
    <source>
        <dbReference type="Proteomes" id="UP000308730"/>
    </source>
</evidence>
<feature type="region of interest" description="Disordered" evidence="1">
    <location>
        <begin position="185"/>
        <end position="244"/>
    </location>
</feature>
<reference evidence="3 4" key="1">
    <citation type="submission" date="2019-02" db="EMBL/GenBank/DDBJ databases">
        <title>Genome sequencing of the rare red list fungi Antrodiella citrinella (Flaviporus citrinellus).</title>
        <authorList>
            <person name="Buettner E."/>
            <person name="Kellner H."/>
        </authorList>
    </citation>
    <scope>NUCLEOTIDE SEQUENCE [LARGE SCALE GENOMIC DNA]</scope>
    <source>
        <strain evidence="3 4">DSM 108506</strain>
    </source>
</reference>
<feature type="compositionally biased region" description="Polar residues" evidence="1">
    <location>
        <begin position="146"/>
        <end position="160"/>
    </location>
</feature>
<feature type="region of interest" description="Disordered" evidence="1">
    <location>
        <begin position="71"/>
        <end position="160"/>
    </location>
</feature>
<name>A0A4S4MWU1_9APHY</name>
<accession>A0A4S4MWU1</accession>
<evidence type="ECO:0000256" key="1">
    <source>
        <dbReference type="SAM" id="MobiDB-lite"/>
    </source>
</evidence>
<feature type="signal peptide" evidence="2">
    <location>
        <begin position="1"/>
        <end position="21"/>
    </location>
</feature>
<protein>
    <submittedName>
        <fullName evidence="3">Uncharacterized protein</fullName>
    </submittedName>
</protein>
<keyword evidence="2" id="KW-0732">Signal</keyword>
<gene>
    <name evidence="3" type="ORF">EUX98_g3311</name>
</gene>
<proteinExistence type="predicted"/>
<feature type="chain" id="PRO_5020407009" evidence="2">
    <location>
        <begin position="22"/>
        <end position="268"/>
    </location>
</feature>
<evidence type="ECO:0000256" key="2">
    <source>
        <dbReference type="SAM" id="SignalP"/>
    </source>
</evidence>
<feature type="compositionally biased region" description="Low complexity" evidence="1">
    <location>
        <begin position="73"/>
        <end position="84"/>
    </location>
</feature>
<keyword evidence="4" id="KW-1185">Reference proteome</keyword>
<dbReference type="AlphaFoldDB" id="A0A4S4MWU1"/>
<feature type="compositionally biased region" description="Low complexity" evidence="1">
    <location>
        <begin position="199"/>
        <end position="243"/>
    </location>
</feature>
<evidence type="ECO:0000313" key="3">
    <source>
        <dbReference type="EMBL" id="THH30854.1"/>
    </source>
</evidence>
<comment type="caution">
    <text evidence="3">The sequence shown here is derived from an EMBL/GenBank/DDBJ whole genome shotgun (WGS) entry which is preliminary data.</text>
</comment>
<sequence length="268" mass="28152">MRFSTVLAFVLAAVAASPAFALPVLKRDDDLSWLFNARVEHHERAVDTPFFMRSVIGDGKGTPPFVVDGIIAHPHPSGSPVPSGKATLHRRAGPVATKGPGPAKGPSPPMKGPVKAPADGLTSHPENGPTQGPSSKGIDKGAAKIPSSSAKTPSDDASQVSTMASQSCNIAAVFLKYNRRAHRFISYPPPPPPAEIFISNSNSQSQDQSQAQQQAQQQKQAQQQAQQQAANAAASAAPSSAPAQKREVVALLMRALVDELEAREHIST</sequence>